<dbReference type="InterPro" id="IPR036291">
    <property type="entry name" value="NAD(P)-bd_dom_sf"/>
</dbReference>
<proteinExistence type="predicted"/>
<dbReference type="Pfam" id="PF01408">
    <property type="entry name" value="GFO_IDH_MocA"/>
    <property type="match status" value="1"/>
</dbReference>
<dbReference type="GO" id="GO:0000166">
    <property type="term" value="F:nucleotide binding"/>
    <property type="evidence" value="ECO:0007669"/>
    <property type="project" value="InterPro"/>
</dbReference>
<dbReference type="InterPro" id="IPR006311">
    <property type="entry name" value="TAT_signal"/>
</dbReference>
<dbReference type="PROSITE" id="PS51318">
    <property type="entry name" value="TAT"/>
    <property type="match status" value="1"/>
</dbReference>
<protein>
    <recommendedName>
        <fullName evidence="1">Gfo/Idh/MocA-like oxidoreductase N-terminal domain-containing protein</fullName>
    </recommendedName>
</protein>
<dbReference type="PANTHER" id="PTHR43818">
    <property type="entry name" value="BCDNA.GH03377"/>
    <property type="match status" value="1"/>
</dbReference>
<dbReference type="EMBL" id="UINC01079636">
    <property type="protein sequence ID" value="SVC21816.1"/>
    <property type="molecule type" value="Genomic_DNA"/>
</dbReference>
<dbReference type="Gene3D" id="3.40.50.720">
    <property type="entry name" value="NAD(P)-binding Rossmann-like Domain"/>
    <property type="match status" value="1"/>
</dbReference>
<accession>A0A382KCS9</accession>
<gene>
    <name evidence="2" type="ORF">METZ01_LOCUS274670</name>
</gene>
<dbReference type="InterPro" id="IPR000683">
    <property type="entry name" value="Gfo/Idh/MocA-like_OxRdtase_N"/>
</dbReference>
<reference evidence="2" key="1">
    <citation type="submission" date="2018-05" db="EMBL/GenBank/DDBJ databases">
        <authorList>
            <person name="Lanie J.A."/>
            <person name="Ng W.-L."/>
            <person name="Kazmierczak K.M."/>
            <person name="Andrzejewski T.M."/>
            <person name="Davidsen T.M."/>
            <person name="Wayne K.J."/>
            <person name="Tettelin H."/>
            <person name="Glass J.I."/>
            <person name="Rusch D."/>
            <person name="Podicherti R."/>
            <person name="Tsui H.-C.T."/>
            <person name="Winkler M.E."/>
        </authorList>
    </citation>
    <scope>NUCLEOTIDE SEQUENCE</scope>
</reference>
<organism evidence="2">
    <name type="scientific">marine metagenome</name>
    <dbReference type="NCBI Taxonomy" id="408172"/>
    <lineage>
        <taxon>unclassified sequences</taxon>
        <taxon>metagenomes</taxon>
        <taxon>ecological metagenomes</taxon>
    </lineage>
</organism>
<evidence type="ECO:0000313" key="2">
    <source>
        <dbReference type="EMBL" id="SVC21816.1"/>
    </source>
</evidence>
<feature type="domain" description="Gfo/Idh/MocA-like oxidoreductase N-terminal" evidence="1">
    <location>
        <begin position="39"/>
        <end position="129"/>
    </location>
</feature>
<dbReference type="InterPro" id="IPR050463">
    <property type="entry name" value="Gfo/Idh/MocA_oxidrdct_glycsds"/>
</dbReference>
<dbReference type="SUPFAM" id="SSF51735">
    <property type="entry name" value="NAD(P)-binding Rossmann-fold domains"/>
    <property type="match status" value="1"/>
</dbReference>
<evidence type="ECO:0000259" key="1">
    <source>
        <dbReference type="Pfam" id="PF01408"/>
    </source>
</evidence>
<dbReference type="PANTHER" id="PTHR43818:SF5">
    <property type="entry name" value="OXIDOREDUCTASE FAMILY PROTEIN"/>
    <property type="match status" value="1"/>
</dbReference>
<feature type="non-terminal residue" evidence="2">
    <location>
        <position position="130"/>
    </location>
</feature>
<dbReference type="AlphaFoldDB" id="A0A382KCS9"/>
<name>A0A382KCS9_9ZZZZ</name>
<sequence length="130" mass="14401">MKSRSLSRRRFLQSTAVASAPFILPSGIWSAKVKPNDKISVGFIGIGIQNRGLQRRFMGDKNVVCVAVSDCDTTRRNAARDTANKRYENKDCKAYVDFRELIARDDIDAVSIATPDQWHAIQTIAAVNSG</sequence>